<dbReference type="GO" id="GO:0006506">
    <property type="term" value="P:GPI anchor biosynthetic process"/>
    <property type="evidence" value="ECO:0007669"/>
    <property type="project" value="TreeGrafter"/>
</dbReference>
<evidence type="ECO:0000256" key="4">
    <source>
        <dbReference type="ARBA" id="ARBA00022692"/>
    </source>
</evidence>
<dbReference type="AlphaFoldDB" id="A0A4W3ICD6"/>
<accession>A0A4W3ICD6</accession>
<dbReference type="Pfam" id="PF03901">
    <property type="entry name" value="Glyco_transf_22"/>
    <property type="match status" value="1"/>
</dbReference>
<keyword evidence="11" id="KW-1185">Reference proteome</keyword>
<reference evidence="11" key="1">
    <citation type="journal article" date="2006" name="Science">
        <title>Ancient noncoding elements conserved in the human genome.</title>
        <authorList>
            <person name="Venkatesh B."/>
            <person name="Kirkness E.F."/>
            <person name="Loh Y.H."/>
            <person name="Halpern A.L."/>
            <person name="Lee A.P."/>
            <person name="Johnson J."/>
            <person name="Dandona N."/>
            <person name="Viswanathan L.D."/>
            <person name="Tay A."/>
            <person name="Venter J.C."/>
            <person name="Strausberg R.L."/>
            <person name="Brenner S."/>
        </authorList>
    </citation>
    <scope>NUCLEOTIDE SEQUENCE [LARGE SCALE GENOMIC DNA]</scope>
</reference>
<evidence type="ECO:0000256" key="9">
    <source>
        <dbReference type="RuleBase" id="RU363075"/>
    </source>
</evidence>
<keyword evidence="2 9" id="KW-0328">Glycosyltransferase</keyword>
<keyword evidence="5 9" id="KW-0256">Endoplasmic reticulum</keyword>
<name>A0A4W3ICD6_CALMI</name>
<keyword evidence="3" id="KW-0808">Transferase</keyword>
<dbReference type="GO" id="GO:0005789">
    <property type="term" value="C:endoplasmic reticulum membrane"/>
    <property type="evidence" value="ECO:0007669"/>
    <property type="project" value="UniProtKB-SubCell"/>
</dbReference>
<dbReference type="InParanoid" id="A0A4W3ICD6"/>
<keyword evidence="7 9" id="KW-0472">Membrane</keyword>
<dbReference type="Ensembl" id="ENSCMIT00000018864.1">
    <property type="protein sequence ID" value="ENSCMIP00000018514.1"/>
    <property type="gene ID" value="ENSCMIG00000008698.1"/>
</dbReference>
<sequence length="557" mass="65333">MTSRPWRSRRNRAGGERLWGGMDRLRGALFRRRRSAAAQTVRLRERKSRLYSKERSSAEQSTGWMGANAYFVVFTVAFRTLNCMLVQTSFVPDEYWQSLEVAHTMCCNLNIFNYGYLTWEWKERLRGYTYPLFFASFYKLLQIFKKDSVQLLIWVPRLVQSFLAALADVKLYSIIKKRENAEIAKWVYFCQLCSWFTWYCCTRTITNSMEAVLTSFILYYCPFPGTKAVTSFKYLALIAFAVVIRPTAIILWLPLLFYHYWQELKKMDLILYKCLPVGCLTLVISLIIDRIFYGEWVVVQWNFLRFNVIQNMGSFYGSHPWHWYFGQGFPVIMGAHLPFFIHGCLLAPRKYRVLLIVVIWTLVVYSFLSHKEFRFIYPVMPLCMVFCGFSLASLKAWKKAAVSFLFFSNISLGLYTSLVHQRGSLDVMQHIRQLCEDLPKEIEPSVFFLMPCHSTPFYSHVHCPIKMHFLECPPDLTGNGSYVDEADLFFREPLKWLNGRFPGSSSLPTHLVFYDVLEQKIEPFLISRSYVKSAVFFHTHVPGGRTGRNIHVYERKL</sequence>
<protein>
    <recommendedName>
        <fullName evidence="9">Mannosyltransferase</fullName>
        <ecNumber evidence="9">2.4.1.-</ecNumber>
    </recommendedName>
</protein>
<comment type="subcellular location">
    <subcellularLocation>
        <location evidence="1 9">Endoplasmic reticulum membrane</location>
        <topology evidence="1 9">Multi-pass membrane protein</topology>
    </subcellularLocation>
</comment>
<feature type="transmembrane region" description="Helical" evidence="9">
    <location>
        <begin position="353"/>
        <end position="369"/>
    </location>
</feature>
<evidence type="ECO:0000313" key="11">
    <source>
        <dbReference type="Proteomes" id="UP000314986"/>
    </source>
</evidence>
<evidence type="ECO:0000256" key="5">
    <source>
        <dbReference type="ARBA" id="ARBA00022824"/>
    </source>
</evidence>
<feature type="transmembrane region" description="Helical" evidence="9">
    <location>
        <begin position="401"/>
        <end position="419"/>
    </location>
</feature>
<evidence type="ECO:0000256" key="7">
    <source>
        <dbReference type="ARBA" id="ARBA00023136"/>
    </source>
</evidence>
<evidence type="ECO:0000313" key="10">
    <source>
        <dbReference type="Ensembl" id="ENSCMIP00000018514.1"/>
    </source>
</evidence>
<comment type="function">
    <text evidence="8">Alpha-1,2-mannosyltransferase that catalyzes the transfer of the third mannose, via an alpha-1,2 bond, from a dolichol-phosphate-mannose (Dol-P-Man) to an alpha-D-Man-(1-&gt;6)-2-PEtn-alpha-D-Man-(1-&gt;4)-alpha-D-GlcN-(1-&gt;6)-(1-radyl,2-acyl-sn-glycero-3-phospho)-2-acyl-inositol intermediate to generate an alpha-D-Man-(1-&gt;2)-alpha-D-Man-(1-&gt;6)-2-PEtn-alpha-D-Man-(1-&gt;4)-alpha-D-GlcN-(1-&gt;6)-(1-radyl,2-acyl-sn-glycero-3-phospho)-2-acyl-inositol (also termed H6) and participates in the nineth step of the glycosylphosphatidylinositol-anchor biosynthesis. May also add the third mannose to an alpha-D-Man-(1-&gt;6)-alpha-D-Man-(1-&gt;4)-alpha-D-GlcN-(1-&gt;6)-(1-radyl,2-acyl-sn-glycero-3-phospho)-2-acyl-inositol (also termed H3) intermediate generating an alpha-D-Man-(1-&gt;2)-alpha-D-Man-(1-&gt;6)-alpha-D-Man-(1-&gt;4)-alpha-D-GlcN-(1-&gt;6)-(1-radyl,2-acyl-sn-glycero-3-phospho)-2-acyl-inositol (also termed H4).</text>
</comment>
<keyword evidence="6 9" id="KW-1133">Transmembrane helix</keyword>
<dbReference type="EC" id="2.4.1.-" evidence="9"/>
<feature type="transmembrane region" description="Helical" evidence="9">
    <location>
        <begin position="234"/>
        <end position="258"/>
    </location>
</feature>
<proteinExistence type="inferred from homology"/>
<feature type="transmembrane region" description="Helical" evidence="9">
    <location>
        <begin position="321"/>
        <end position="341"/>
    </location>
</feature>
<keyword evidence="4 9" id="KW-0812">Transmembrane</keyword>
<dbReference type="GeneTree" id="ENSGT00950000183090"/>
<comment type="similarity">
    <text evidence="9">Belongs to the glycosyltransferase 22 family.</text>
</comment>
<evidence type="ECO:0000256" key="8">
    <source>
        <dbReference type="ARBA" id="ARBA00093333"/>
    </source>
</evidence>
<reference evidence="10" key="5">
    <citation type="submission" date="2025-09" db="UniProtKB">
        <authorList>
            <consortium name="Ensembl"/>
        </authorList>
    </citation>
    <scope>IDENTIFICATION</scope>
</reference>
<reference evidence="11" key="3">
    <citation type="journal article" date="2014" name="Nature">
        <title>Elephant shark genome provides unique insights into gnathostome evolution.</title>
        <authorList>
            <consortium name="International Elephant Shark Genome Sequencing Consortium"/>
            <person name="Venkatesh B."/>
            <person name="Lee A.P."/>
            <person name="Ravi V."/>
            <person name="Maurya A.K."/>
            <person name="Lian M.M."/>
            <person name="Swann J.B."/>
            <person name="Ohta Y."/>
            <person name="Flajnik M.F."/>
            <person name="Sutoh Y."/>
            <person name="Kasahara M."/>
            <person name="Hoon S."/>
            <person name="Gangu V."/>
            <person name="Roy S.W."/>
            <person name="Irimia M."/>
            <person name="Korzh V."/>
            <person name="Kondrychyn I."/>
            <person name="Lim Z.W."/>
            <person name="Tay B.H."/>
            <person name="Tohari S."/>
            <person name="Kong K.W."/>
            <person name="Ho S."/>
            <person name="Lorente-Galdos B."/>
            <person name="Quilez J."/>
            <person name="Marques-Bonet T."/>
            <person name="Raney B.J."/>
            <person name="Ingham P.W."/>
            <person name="Tay A."/>
            <person name="Hillier L.W."/>
            <person name="Minx P."/>
            <person name="Boehm T."/>
            <person name="Wilson R.K."/>
            <person name="Brenner S."/>
            <person name="Warren W.C."/>
        </authorList>
    </citation>
    <scope>NUCLEOTIDE SEQUENCE [LARGE SCALE GENOMIC DNA]</scope>
</reference>
<dbReference type="GO" id="GO:0000026">
    <property type="term" value="F:alpha-1,2-mannosyltransferase activity"/>
    <property type="evidence" value="ECO:0007669"/>
    <property type="project" value="TreeGrafter"/>
</dbReference>
<dbReference type="InterPro" id="IPR005599">
    <property type="entry name" value="GPI_mannosylTrfase"/>
</dbReference>
<gene>
    <name evidence="10" type="primary">pigb</name>
</gene>
<evidence type="ECO:0000256" key="1">
    <source>
        <dbReference type="ARBA" id="ARBA00004477"/>
    </source>
</evidence>
<evidence type="ECO:0000256" key="3">
    <source>
        <dbReference type="ARBA" id="ARBA00022679"/>
    </source>
</evidence>
<dbReference type="OMA" id="HHMVFNN"/>
<reference evidence="11" key="2">
    <citation type="journal article" date="2007" name="PLoS Biol.">
        <title>Survey sequencing and comparative analysis of the elephant shark (Callorhinchus milii) genome.</title>
        <authorList>
            <person name="Venkatesh B."/>
            <person name="Kirkness E.F."/>
            <person name="Loh Y.H."/>
            <person name="Halpern A.L."/>
            <person name="Lee A.P."/>
            <person name="Johnson J."/>
            <person name="Dandona N."/>
            <person name="Viswanathan L.D."/>
            <person name="Tay A."/>
            <person name="Venter J.C."/>
            <person name="Strausberg R.L."/>
            <person name="Brenner S."/>
        </authorList>
    </citation>
    <scope>NUCLEOTIDE SEQUENCE [LARGE SCALE GENOMIC DNA]</scope>
</reference>
<dbReference type="PANTHER" id="PTHR22760">
    <property type="entry name" value="GLYCOSYLTRANSFERASE"/>
    <property type="match status" value="1"/>
</dbReference>
<reference evidence="10" key="4">
    <citation type="submission" date="2025-08" db="UniProtKB">
        <authorList>
            <consortium name="Ensembl"/>
        </authorList>
    </citation>
    <scope>IDENTIFICATION</scope>
</reference>
<dbReference type="Proteomes" id="UP000314986">
    <property type="component" value="Unassembled WGS sequence"/>
</dbReference>
<dbReference type="PANTHER" id="PTHR22760:SF4">
    <property type="entry name" value="GPI MANNOSYLTRANSFERASE 3"/>
    <property type="match status" value="1"/>
</dbReference>
<feature type="transmembrane region" description="Helical" evidence="9">
    <location>
        <begin position="375"/>
        <end position="394"/>
    </location>
</feature>
<organism evidence="10 11">
    <name type="scientific">Callorhinchus milii</name>
    <name type="common">Ghost shark</name>
    <dbReference type="NCBI Taxonomy" id="7868"/>
    <lineage>
        <taxon>Eukaryota</taxon>
        <taxon>Metazoa</taxon>
        <taxon>Chordata</taxon>
        <taxon>Craniata</taxon>
        <taxon>Vertebrata</taxon>
        <taxon>Chondrichthyes</taxon>
        <taxon>Holocephali</taxon>
        <taxon>Chimaeriformes</taxon>
        <taxon>Callorhinchidae</taxon>
        <taxon>Callorhinchus</taxon>
    </lineage>
</organism>
<dbReference type="STRING" id="7868.ENSCMIP00000018514"/>
<evidence type="ECO:0000256" key="6">
    <source>
        <dbReference type="ARBA" id="ARBA00022989"/>
    </source>
</evidence>
<feature type="transmembrane region" description="Helical" evidence="9">
    <location>
        <begin position="270"/>
        <end position="293"/>
    </location>
</feature>
<evidence type="ECO:0000256" key="2">
    <source>
        <dbReference type="ARBA" id="ARBA00022676"/>
    </source>
</evidence>